<evidence type="ECO:0000313" key="5">
    <source>
        <dbReference type="EMBL" id="NEX62126.1"/>
    </source>
</evidence>
<organism evidence="5 6">
    <name type="scientific">Noviherbaspirillum galbum</name>
    <dbReference type="NCBI Taxonomy" id="2709383"/>
    <lineage>
        <taxon>Bacteria</taxon>
        <taxon>Pseudomonadati</taxon>
        <taxon>Pseudomonadota</taxon>
        <taxon>Betaproteobacteria</taxon>
        <taxon>Burkholderiales</taxon>
        <taxon>Oxalobacteraceae</taxon>
        <taxon>Noviherbaspirillum</taxon>
    </lineage>
</organism>
<dbReference type="InterPro" id="IPR019819">
    <property type="entry name" value="Carboxylesterase_B_CS"/>
</dbReference>
<evidence type="ECO:0000256" key="2">
    <source>
        <dbReference type="ARBA" id="ARBA00022801"/>
    </source>
</evidence>
<reference evidence="5 6" key="1">
    <citation type="submission" date="2020-02" db="EMBL/GenBank/DDBJ databases">
        <authorList>
            <person name="Kim M.K."/>
        </authorList>
    </citation>
    <scope>NUCLEOTIDE SEQUENCE [LARGE SCALE GENOMIC DNA]</scope>
    <source>
        <strain evidence="5 6">17J57-3</strain>
    </source>
</reference>
<dbReference type="PROSITE" id="PS00941">
    <property type="entry name" value="CARBOXYLESTERASE_B_2"/>
    <property type="match status" value="1"/>
</dbReference>
<evidence type="ECO:0000259" key="4">
    <source>
        <dbReference type="Pfam" id="PF00135"/>
    </source>
</evidence>
<dbReference type="RefSeq" id="WP_163964033.1">
    <property type="nucleotide sequence ID" value="NZ_JAAIVB010000045.1"/>
</dbReference>
<accession>A0A6B3STF9</accession>
<dbReference type="Pfam" id="PF00135">
    <property type="entry name" value="COesterase"/>
    <property type="match status" value="1"/>
</dbReference>
<evidence type="ECO:0000313" key="6">
    <source>
        <dbReference type="Proteomes" id="UP000482155"/>
    </source>
</evidence>
<dbReference type="InterPro" id="IPR050309">
    <property type="entry name" value="Type-B_Carboxylest/Lipase"/>
</dbReference>
<dbReference type="AlphaFoldDB" id="A0A6B3STF9"/>
<sequence length="579" mass="60298">MTSKYHAGAACALLFLLQLSGCGGGDSAGVTQRNTPYGTVVGVDESTTKGVYSWKGIPFAKAPAGELRWKAPVDPVAWTTPKATDKFANACAQTGRLFSPGLNNRLDDTVSSTLGQTVGSEDCLYLNVWQPSATSSAPRPVIVFVHGGSNVSGYTADPQYDGAALAKAADAVVVTVNYRVGIFGFLNAASLKTSDPAESSGNFALLDIIKALKFVNASIASFGGDPQNVTLMGHSAGAVNVLALLTSPLARNASPALFQRAIPLSGGIALASSLPAGTSGVLSPNPTSQAQGAALLSNLVIGDGLAADAAGADAYIASRTPAQLADYLRGKSTDAVLNVVRTKLAAAGLSSSNPIPEGTVLPTDPIAAIKAGQYVKVPVLAGNTRDEGTLFAAFLATPSLGGLSGRLIDDKTFFSIVTKNNPEAPPTTSVEQWIPAAYLPVNTPVTGFKARIDVLTQNLFFTQRDSVLNALKSQQSAVWAYQFDWDEMPKPFDAIFGASHAFDLPFVFGNFDNVLFSNVINTSANRPGRLALSDAMMKSISAFARKGDPNNDALKTTWPAWPSKIVFDGTQTSATIAVK</sequence>
<dbReference type="InterPro" id="IPR019826">
    <property type="entry name" value="Carboxylesterase_B_AS"/>
</dbReference>
<proteinExistence type="inferred from homology"/>
<dbReference type="SUPFAM" id="SSF53474">
    <property type="entry name" value="alpha/beta-Hydrolases"/>
    <property type="match status" value="1"/>
</dbReference>
<dbReference type="PANTHER" id="PTHR11559">
    <property type="entry name" value="CARBOXYLESTERASE"/>
    <property type="match status" value="1"/>
</dbReference>
<evidence type="ECO:0000256" key="1">
    <source>
        <dbReference type="ARBA" id="ARBA00005964"/>
    </source>
</evidence>
<dbReference type="EC" id="3.1.1.-" evidence="3"/>
<evidence type="ECO:0000256" key="3">
    <source>
        <dbReference type="RuleBase" id="RU361235"/>
    </source>
</evidence>
<dbReference type="EMBL" id="JAAIVB010000045">
    <property type="protein sequence ID" value="NEX62126.1"/>
    <property type="molecule type" value="Genomic_DNA"/>
</dbReference>
<feature type="chain" id="PRO_5025718233" description="Carboxylic ester hydrolase" evidence="3">
    <location>
        <begin position="25"/>
        <end position="579"/>
    </location>
</feature>
<feature type="signal peptide" evidence="3">
    <location>
        <begin position="1"/>
        <end position="24"/>
    </location>
</feature>
<keyword evidence="6" id="KW-1185">Reference proteome</keyword>
<gene>
    <name evidence="5" type="ORF">G3574_13635</name>
</gene>
<comment type="caution">
    <text evidence="5">The sequence shown here is derived from an EMBL/GenBank/DDBJ whole genome shotgun (WGS) entry which is preliminary data.</text>
</comment>
<name>A0A6B3STF9_9BURK</name>
<dbReference type="PROSITE" id="PS00122">
    <property type="entry name" value="CARBOXYLESTERASE_B_1"/>
    <property type="match status" value="1"/>
</dbReference>
<comment type="similarity">
    <text evidence="1 3">Belongs to the type-B carboxylesterase/lipase family.</text>
</comment>
<dbReference type="InterPro" id="IPR002018">
    <property type="entry name" value="CarbesteraseB"/>
</dbReference>
<feature type="domain" description="Carboxylesterase type B" evidence="4">
    <location>
        <begin position="32"/>
        <end position="561"/>
    </location>
</feature>
<dbReference type="GO" id="GO:0016787">
    <property type="term" value="F:hydrolase activity"/>
    <property type="evidence" value="ECO:0007669"/>
    <property type="project" value="UniProtKB-KW"/>
</dbReference>
<dbReference type="InterPro" id="IPR029058">
    <property type="entry name" value="AB_hydrolase_fold"/>
</dbReference>
<protein>
    <recommendedName>
        <fullName evidence="3">Carboxylic ester hydrolase</fullName>
        <ecNumber evidence="3">3.1.1.-</ecNumber>
    </recommendedName>
</protein>
<keyword evidence="2 3" id="KW-0378">Hydrolase</keyword>
<dbReference type="Proteomes" id="UP000482155">
    <property type="component" value="Unassembled WGS sequence"/>
</dbReference>
<dbReference type="Gene3D" id="3.40.50.1820">
    <property type="entry name" value="alpha/beta hydrolase"/>
    <property type="match status" value="1"/>
</dbReference>
<keyword evidence="3" id="KW-0732">Signal</keyword>